<dbReference type="InterPro" id="IPR000551">
    <property type="entry name" value="MerR-type_HTH_dom"/>
</dbReference>
<dbReference type="PROSITE" id="PS50937">
    <property type="entry name" value="HTH_MERR_2"/>
    <property type="match status" value="1"/>
</dbReference>
<dbReference type="RefSeq" id="WP_119149657.1">
    <property type="nucleotide sequence ID" value="NZ_JBHSOV010000005.1"/>
</dbReference>
<feature type="domain" description="HTH merR-type" evidence="5">
    <location>
        <begin position="1"/>
        <end position="69"/>
    </location>
</feature>
<evidence type="ECO:0000256" key="4">
    <source>
        <dbReference type="ARBA" id="ARBA00023163"/>
    </source>
</evidence>
<evidence type="ECO:0000256" key="3">
    <source>
        <dbReference type="ARBA" id="ARBA00023125"/>
    </source>
</evidence>
<evidence type="ECO:0000256" key="1">
    <source>
        <dbReference type="ARBA" id="ARBA00022491"/>
    </source>
</evidence>
<dbReference type="EMBL" id="QXJM01000037">
    <property type="protein sequence ID" value="RIE03447.1"/>
    <property type="molecule type" value="Genomic_DNA"/>
</dbReference>
<keyword evidence="1" id="KW-0678">Repressor</keyword>
<dbReference type="InterPro" id="IPR047057">
    <property type="entry name" value="MerR_fam"/>
</dbReference>
<name>A0A398CUC4_9BACL</name>
<evidence type="ECO:0000313" key="7">
    <source>
        <dbReference type="Proteomes" id="UP000266340"/>
    </source>
</evidence>
<dbReference type="PANTHER" id="PTHR30204">
    <property type="entry name" value="REDOX-CYCLING DRUG-SENSING TRANSCRIPTIONAL ACTIVATOR SOXR"/>
    <property type="match status" value="1"/>
</dbReference>
<keyword evidence="4" id="KW-0804">Transcription</keyword>
<keyword evidence="2" id="KW-0805">Transcription regulation</keyword>
<dbReference type="SMART" id="SM00422">
    <property type="entry name" value="HTH_MERR"/>
    <property type="match status" value="1"/>
</dbReference>
<reference evidence="6 7" key="1">
    <citation type="submission" date="2018-09" db="EMBL/GenBank/DDBJ databases">
        <title>Cohnella cavernae sp. nov., isolated from a karst cave.</title>
        <authorList>
            <person name="Zhu H."/>
        </authorList>
    </citation>
    <scope>NUCLEOTIDE SEQUENCE [LARGE SCALE GENOMIC DNA]</scope>
    <source>
        <strain evidence="6 7">K2E09-144</strain>
    </source>
</reference>
<dbReference type="PANTHER" id="PTHR30204:SF69">
    <property type="entry name" value="MERR-FAMILY TRANSCRIPTIONAL REGULATOR"/>
    <property type="match status" value="1"/>
</dbReference>
<evidence type="ECO:0000259" key="5">
    <source>
        <dbReference type="PROSITE" id="PS50937"/>
    </source>
</evidence>
<keyword evidence="7" id="KW-1185">Reference proteome</keyword>
<keyword evidence="3" id="KW-0238">DNA-binding</keyword>
<protein>
    <submittedName>
        <fullName evidence="6">MerR family transcriptional regulator</fullName>
    </submittedName>
</protein>
<dbReference type="Pfam" id="PF13411">
    <property type="entry name" value="MerR_1"/>
    <property type="match status" value="1"/>
</dbReference>
<organism evidence="6 7">
    <name type="scientific">Cohnella faecalis</name>
    <dbReference type="NCBI Taxonomy" id="2315694"/>
    <lineage>
        <taxon>Bacteria</taxon>
        <taxon>Bacillati</taxon>
        <taxon>Bacillota</taxon>
        <taxon>Bacilli</taxon>
        <taxon>Bacillales</taxon>
        <taxon>Paenibacillaceae</taxon>
        <taxon>Cohnella</taxon>
    </lineage>
</organism>
<dbReference type="GO" id="GO:0003700">
    <property type="term" value="F:DNA-binding transcription factor activity"/>
    <property type="evidence" value="ECO:0007669"/>
    <property type="project" value="InterPro"/>
</dbReference>
<dbReference type="SUPFAM" id="SSF46955">
    <property type="entry name" value="Putative DNA-binding domain"/>
    <property type="match status" value="1"/>
</dbReference>
<dbReference type="GO" id="GO:0003677">
    <property type="term" value="F:DNA binding"/>
    <property type="evidence" value="ECO:0007669"/>
    <property type="project" value="UniProtKB-KW"/>
</dbReference>
<sequence length="133" mass="15108">MLSIGEVARQSGASASTLRYYEQIGLIPPPQRISGKRAYTEEIVSRLEIIKLAQSAGFQIVEIKQLLDGFDSNVPPSERWRVMARQKQQELEEQINQMKRMQSVLAKSIGCDCLSWEQCFSDPSPMTIKMKDD</sequence>
<dbReference type="InterPro" id="IPR009061">
    <property type="entry name" value="DNA-bd_dom_put_sf"/>
</dbReference>
<dbReference type="Proteomes" id="UP000266340">
    <property type="component" value="Unassembled WGS sequence"/>
</dbReference>
<gene>
    <name evidence="6" type="ORF">D3H35_12370</name>
</gene>
<dbReference type="AlphaFoldDB" id="A0A398CUC4"/>
<accession>A0A398CUC4</accession>
<proteinExistence type="predicted"/>
<comment type="caution">
    <text evidence="6">The sequence shown here is derived from an EMBL/GenBank/DDBJ whole genome shotgun (WGS) entry which is preliminary data.</text>
</comment>
<evidence type="ECO:0000256" key="2">
    <source>
        <dbReference type="ARBA" id="ARBA00023015"/>
    </source>
</evidence>
<dbReference type="OrthoDB" id="9791488at2"/>
<evidence type="ECO:0000313" key="6">
    <source>
        <dbReference type="EMBL" id="RIE03447.1"/>
    </source>
</evidence>
<dbReference type="PRINTS" id="PR00040">
    <property type="entry name" value="HTHMERR"/>
</dbReference>
<dbReference type="Gene3D" id="1.10.1660.10">
    <property type="match status" value="1"/>
</dbReference>